<dbReference type="PANTHER" id="PTHR34597:SF3">
    <property type="entry name" value="OUTER MEMBRANE TRANSPORTER CDIB"/>
    <property type="match status" value="1"/>
</dbReference>
<evidence type="ECO:0000259" key="2">
    <source>
        <dbReference type="Pfam" id="PF17287"/>
    </source>
</evidence>
<dbReference type="RefSeq" id="WP_087583013.1">
    <property type="nucleotide sequence ID" value="NZ_NDYN01000004.1"/>
</dbReference>
<dbReference type="PANTHER" id="PTHR34597">
    <property type="entry name" value="SLR1661 PROTEIN"/>
    <property type="match status" value="1"/>
</dbReference>
<dbReference type="InterPro" id="IPR051544">
    <property type="entry name" value="TPS_OM_transporter"/>
</dbReference>
<dbReference type="InterPro" id="IPR027282">
    <property type="entry name" value="TPS"/>
</dbReference>
<dbReference type="Proteomes" id="UP000196317">
    <property type="component" value="Unassembled WGS sequence"/>
</dbReference>
<organism evidence="3 4">
    <name type="scientific">Campylobacter concisus</name>
    <dbReference type="NCBI Taxonomy" id="199"/>
    <lineage>
        <taxon>Bacteria</taxon>
        <taxon>Pseudomonadati</taxon>
        <taxon>Campylobacterota</taxon>
        <taxon>Epsilonproteobacteria</taxon>
        <taxon>Campylobacterales</taxon>
        <taxon>Campylobacteraceae</taxon>
        <taxon>Campylobacter</taxon>
    </lineage>
</organism>
<dbReference type="Pfam" id="PF03865">
    <property type="entry name" value="ShlB"/>
    <property type="match status" value="1"/>
</dbReference>
<proteinExistence type="predicted"/>
<evidence type="ECO:0000313" key="4">
    <source>
        <dbReference type="Proteomes" id="UP000196317"/>
    </source>
</evidence>
<dbReference type="GO" id="GO:0008320">
    <property type="term" value="F:protein transmembrane transporter activity"/>
    <property type="evidence" value="ECO:0007669"/>
    <property type="project" value="TreeGrafter"/>
</dbReference>
<dbReference type="Gene3D" id="2.40.160.50">
    <property type="entry name" value="membrane protein fhac: a member of the omp85/tpsb transporter family"/>
    <property type="match status" value="1"/>
</dbReference>
<feature type="domain" description="Haemolysin activator HlyB C-terminal" evidence="1">
    <location>
        <begin position="231"/>
        <end position="551"/>
    </location>
</feature>
<dbReference type="InterPro" id="IPR005565">
    <property type="entry name" value="Hemolysn_activator_HlyB_C"/>
</dbReference>
<dbReference type="AlphaFoldDB" id="A0A1Y5MHQ5"/>
<evidence type="ECO:0000313" key="3">
    <source>
        <dbReference type="EMBL" id="OUT08116.1"/>
    </source>
</evidence>
<dbReference type="Gene3D" id="3.10.20.310">
    <property type="entry name" value="membrane protein fhac"/>
    <property type="match status" value="1"/>
</dbReference>
<dbReference type="EMBL" id="NDYN01000004">
    <property type="protein sequence ID" value="OUT08116.1"/>
    <property type="molecule type" value="Genomic_DNA"/>
</dbReference>
<dbReference type="GO" id="GO:0046819">
    <property type="term" value="P:protein secretion by the type V secretion system"/>
    <property type="evidence" value="ECO:0007669"/>
    <property type="project" value="TreeGrafter"/>
</dbReference>
<evidence type="ECO:0008006" key="5">
    <source>
        <dbReference type="Google" id="ProtNLM"/>
    </source>
</evidence>
<dbReference type="PIRSF" id="PIRSF029745">
    <property type="entry name" value="FhaC"/>
    <property type="match status" value="1"/>
</dbReference>
<gene>
    <name evidence="3" type="ORF">B9N65_04750</name>
</gene>
<evidence type="ECO:0000259" key="1">
    <source>
        <dbReference type="Pfam" id="PF03865"/>
    </source>
</evidence>
<accession>A0A1Y5MHQ5</accession>
<dbReference type="Pfam" id="PF17287">
    <property type="entry name" value="POTRA_3"/>
    <property type="match status" value="1"/>
</dbReference>
<dbReference type="InterPro" id="IPR035251">
    <property type="entry name" value="ShlB_POTRA"/>
</dbReference>
<name>A0A1Y5MHQ5_9BACT</name>
<dbReference type="GO" id="GO:0098046">
    <property type="term" value="C:type V protein secretion system complex"/>
    <property type="evidence" value="ECO:0007669"/>
    <property type="project" value="TreeGrafter"/>
</dbReference>
<reference evidence="3 4" key="1">
    <citation type="submission" date="2017-04" db="EMBL/GenBank/DDBJ databases">
        <title>Complete genome of Campylobacter concisus ATCC 33237T and draft genomes for an additional eight well characterized C. concisus strains.</title>
        <authorList>
            <person name="Cornelius A.J."/>
            <person name="Miller W.G."/>
            <person name="Lastovica A.J."/>
            <person name="On S.L."/>
            <person name="French N.P."/>
            <person name="Vandenberg O."/>
            <person name="Biggs P.J."/>
        </authorList>
    </citation>
    <scope>NUCLEOTIDE SEQUENCE [LARGE SCALE GENOMIC DNA]</scope>
    <source>
        <strain evidence="3 4">CCUG 19995</strain>
    </source>
</reference>
<protein>
    <recommendedName>
        <fullName evidence="5">Hemolysin secretion/activation protein, ShlB/FhaC/HecB family</fullName>
    </recommendedName>
</protein>
<comment type="caution">
    <text evidence="3">The sequence shown here is derived from an EMBL/GenBank/DDBJ whole genome shotgun (WGS) entry which is preliminary data.</text>
</comment>
<sequence>MRTLLSLSMVCAALLANETNLKNELNNEEIRANMASSFNESSNINLLNEKPTSEGKLNLNETPCFKIDKISLLSENEVASFNASSGADEAIIRKAYNANYSKFNSILEASLNKLDFKSGSCLGKNSINLIINSFNNEIIKSGYITSSASLVTKSLKDAKLEFAINLGLIDDISINELDTQRNRASLFSAFGEYSHKNKVANIRDIEQALESLQNVSKNDVSIKFLPSNRAGFSNIVITRVDSFPLKAAISIDNLGSKQSGKYQGMLNLSTLNLLGFNEIFSFSRGKDIFKKYEVTNKFNGATDHGASNNYYYGFTVPFGYFMLEYEKSKYDYAQIINAAYNLYTYKGRSESDSLSLAYTFYRDSNFKNSAYVKLFKRKNKNYLEDYELDNQARRNAGYEVGVKSSYNSYNQAFSAKLAYKKGTGIFRSQPDPLEDSGEATSRFALINLNLNYKYKFELPLSYDLNINARYGLNKLSLQDKFSIGGYHSVRGFDGESSLVGNHGVSVRNTLSYNYYKSNSVYAGLDAGMVRAASSGIKDKNTLAGYAIGLRGSIKAYNNLSYDISVSKPLYKPKSFESKSTNVNFIISYEF</sequence>
<feature type="domain" description="ShlB POTRA" evidence="2">
    <location>
        <begin position="169"/>
        <end position="226"/>
    </location>
</feature>